<dbReference type="PANTHER" id="PTHR41339:SF1">
    <property type="entry name" value="SECRETED PROTEIN"/>
    <property type="match status" value="1"/>
</dbReference>
<feature type="compositionally biased region" description="Acidic residues" evidence="1">
    <location>
        <begin position="58"/>
        <end position="67"/>
    </location>
</feature>
<evidence type="ECO:0000256" key="1">
    <source>
        <dbReference type="SAM" id="MobiDB-lite"/>
    </source>
</evidence>
<accession>A0A9X2Q263</accession>
<dbReference type="EMBL" id="JANUAU010000006">
    <property type="protein sequence ID" value="MCS3678161.1"/>
    <property type="molecule type" value="Genomic_DNA"/>
</dbReference>
<protein>
    <recommendedName>
        <fullName evidence="4">Outer membrane lipoprotein</fullName>
    </recommendedName>
</protein>
<dbReference type="Proteomes" id="UP001155027">
    <property type="component" value="Unassembled WGS sequence"/>
</dbReference>
<reference evidence="2" key="1">
    <citation type="submission" date="2022-08" db="EMBL/GenBank/DDBJ databases">
        <title>Genomic Encyclopedia of Type Strains, Phase V (KMG-V): Genome sequencing to study the core and pangenomes of soil and plant-associated prokaryotes.</title>
        <authorList>
            <person name="Whitman W."/>
        </authorList>
    </citation>
    <scope>NUCLEOTIDE SEQUENCE</scope>
    <source>
        <strain evidence="2">0</strain>
    </source>
</reference>
<dbReference type="PANTHER" id="PTHR41339">
    <property type="entry name" value="LIPL48"/>
    <property type="match status" value="1"/>
</dbReference>
<comment type="caution">
    <text evidence="2">The sequence shown here is derived from an EMBL/GenBank/DDBJ whole genome shotgun (WGS) entry which is preliminary data.</text>
</comment>
<organism evidence="2 3">
    <name type="scientific">Salinibacter ruber</name>
    <dbReference type="NCBI Taxonomy" id="146919"/>
    <lineage>
        <taxon>Bacteria</taxon>
        <taxon>Pseudomonadati</taxon>
        <taxon>Rhodothermota</taxon>
        <taxon>Rhodothermia</taxon>
        <taxon>Rhodothermales</taxon>
        <taxon>Salinibacteraceae</taxon>
        <taxon>Salinibacter</taxon>
    </lineage>
</organism>
<evidence type="ECO:0000313" key="3">
    <source>
        <dbReference type="Proteomes" id="UP001155027"/>
    </source>
</evidence>
<dbReference type="PROSITE" id="PS51257">
    <property type="entry name" value="PROKAR_LIPOPROTEIN"/>
    <property type="match status" value="1"/>
</dbReference>
<proteinExistence type="predicted"/>
<name>A0A9X2Q263_9BACT</name>
<feature type="region of interest" description="Disordered" evidence="1">
    <location>
        <begin position="38"/>
        <end position="67"/>
    </location>
</feature>
<evidence type="ECO:0000313" key="2">
    <source>
        <dbReference type="EMBL" id="MCS3678161.1"/>
    </source>
</evidence>
<gene>
    <name evidence="2" type="ORF">GGP71_002091</name>
</gene>
<sequence length="543" mass="57070">MNFFRTTILESRSLGPLFVGLLLIPALVFITACDSNGSGDNMDSPPAEQEPARLDTGPVEETDTNVDVDYDDDGTAEVVRVTDVNNNGVVPRDANGSTVTWSSDKTYELNGFVFVNPGDTLEIEPGTEIQGRLGGGADASALIVASGGVIEAEGTASDPIVFTSVRAADETLGRDDRGLWGGVILLGDAPTNNGSEVAIEGVPDNTGARILYGGQNVDHDVGTFKYVSIRHTGTQLGNGDEIQGLTLGGVGSGSTIEYVESYASDDDGFEWFGGTVNTKYLITAYESDDAFDIDQGYRGSNQFWLAVQGGNESGRASEMDGASSPESAEPYAESIISNATYLGMGPGVSDASGDANDPFIIHRDNNATSYHNSVFAGGRTNAGIQIEDLEAGSEDAANRWAAGQLEHQDNLWYNIGPGFSGQTTFEDLIQLTTDDDGTPSGDRGNALKGNLADYLRSENNAIVNKNPYVSISRANGNGAIQSFDPTPVNAATSGANEPSDFGNKSAGVNDSWTSVSFRGAFGSGAEWNLDSDWAKITQDGTVQ</sequence>
<evidence type="ECO:0008006" key="4">
    <source>
        <dbReference type="Google" id="ProtNLM"/>
    </source>
</evidence>
<dbReference type="AlphaFoldDB" id="A0A9X2Q263"/>